<feature type="transmembrane region" description="Helical" evidence="1">
    <location>
        <begin position="211"/>
        <end position="231"/>
    </location>
</feature>
<reference evidence="2 3" key="1">
    <citation type="journal article" date="2015" name="Genome Biol. Evol.">
        <title>Phylogenomic analyses indicate that early fungi evolved digesting cell walls of algal ancestors of land plants.</title>
        <authorList>
            <person name="Chang Y."/>
            <person name="Wang S."/>
            <person name="Sekimoto S."/>
            <person name="Aerts A.L."/>
            <person name="Choi C."/>
            <person name="Clum A."/>
            <person name="LaButti K.M."/>
            <person name="Lindquist E.A."/>
            <person name="Yee Ngan C."/>
            <person name="Ohm R.A."/>
            <person name="Salamov A.A."/>
            <person name="Grigoriev I.V."/>
            <person name="Spatafora J.W."/>
            <person name="Berbee M.L."/>
        </authorList>
    </citation>
    <scope>NUCLEOTIDE SEQUENCE [LARGE SCALE GENOMIC DNA]</scope>
    <source>
        <strain evidence="2 3">NRRL 28638</strain>
    </source>
</reference>
<dbReference type="PANTHER" id="PTHR35329:SF1">
    <property type="entry name" value="CHITIN SYNTHASE EXPORT CHAPERONE"/>
    <property type="match status" value="1"/>
</dbReference>
<feature type="transmembrane region" description="Helical" evidence="1">
    <location>
        <begin position="137"/>
        <end position="157"/>
    </location>
</feature>
<feature type="transmembrane region" description="Helical" evidence="1">
    <location>
        <begin position="109"/>
        <end position="130"/>
    </location>
</feature>
<dbReference type="InterPro" id="IPR022057">
    <property type="entry name" value="Chs7"/>
</dbReference>
<dbReference type="GO" id="GO:0006457">
    <property type="term" value="P:protein folding"/>
    <property type="evidence" value="ECO:0007669"/>
    <property type="project" value="TreeGrafter"/>
</dbReference>
<feature type="transmembrane region" description="Helical" evidence="1">
    <location>
        <begin position="177"/>
        <end position="199"/>
    </location>
</feature>
<dbReference type="GO" id="GO:0051082">
    <property type="term" value="F:unfolded protein binding"/>
    <property type="evidence" value="ECO:0007669"/>
    <property type="project" value="TreeGrafter"/>
</dbReference>
<evidence type="ECO:0000313" key="2">
    <source>
        <dbReference type="EMBL" id="KXN64962.1"/>
    </source>
</evidence>
<dbReference type="OMA" id="VWAFWSS"/>
<feature type="transmembrane region" description="Helical" evidence="1">
    <location>
        <begin position="72"/>
        <end position="89"/>
    </location>
</feature>
<dbReference type="STRING" id="796925.A0A137NQG9"/>
<proteinExistence type="predicted"/>
<protein>
    <submittedName>
        <fullName evidence="2">Uncharacterized protein</fullName>
    </submittedName>
</protein>
<sequence length="279" mass="31625">MEYGHFEHICSRTTFTVCNLFPPVTYPQCTVKHIGFIPNLGNTLAICLVITCVVLIILNIRIKKAAVGKREMMILYTFYLVSLFLEILSNGQIFDHSSSMLYGFSGFHLAWEWCLEWIILLNSLIGYQLISDGSNTSIIGIVASSVVILIPTTYFNISTAVTFSKLSQKPNELVNFNLYGLFWIWPGLFLSLSFVALFCLVMSSLSVRRPLVYLVISGLCVTIGFVIRLYANLSICQFTQRIFDGQILQTLLNGLAAYLFFKFWTNITEDDWDDLHLTA</sequence>
<evidence type="ECO:0000313" key="3">
    <source>
        <dbReference type="Proteomes" id="UP000070444"/>
    </source>
</evidence>
<organism evidence="2 3">
    <name type="scientific">Conidiobolus coronatus (strain ATCC 28846 / CBS 209.66 / NRRL 28638)</name>
    <name type="common">Delacroixia coronata</name>
    <dbReference type="NCBI Taxonomy" id="796925"/>
    <lineage>
        <taxon>Eukaryota</taxon>
        <taxon>Fungi</taxon>
        <taxon>Fungi incertae sedis</taxon>
        <taxon>Zoopagomycota</taxon>
        <taxon>Entomophthoromycotina</taxon>
        <taxon>Entomophthoromycetes</taxon>
        <taxon>Entomophthorales</taxon>
        <taxon>Ancylistaceae</taxon>
        <taxon>Conidiobolus</taxon>
    </lineage>
</organism>
<keyword evidence="1" id="KW-1133">Transmembrane helix</keyword>
<gene>
    <name evidence="2" type="ORF">CONCODRAFT_13628</name>
</gene>
<dbReference type="EMBL" id="KQ965043">
    <property type="protein sequence ID" value="KXN64962.1"/>
    <property type="molecule type" value="Genomic_DNA"/>
</dbReference>
<dbReference type="GO" id="GO:0005789">
    <property type="term" value="C:endoplasmic reticulum membrane"/>
    <property type="evidence" value="ECO:0007669"/>
    <property type="project" value="TreeGrafter"/>
</dbReference>
<dbReference type="Pfam" id="PF12271">
    <property type="entry name" value="Chs7"/>
    <property type="match status" value="1"/>
</dbReference>
<name>A0A137NQG9_CONC2</name>
<evidence type="ECO:0000256" key="1">
    <source>
        <dbReference type="SAM" id="Phobius"/>
    </source>
</evidence>
<accession>A0A137NQG9</accession>
<dbReference type="OrthoDB" id="5582162at2759"/>
<feature type="transmembrane region" description="Helical" evidence="1">
    <location>
        <begin position="40"/>
        <end position="60"/>
    </location>
</feature>
<keyword evidence="1" id="KW-0812">Transmembrane</keyword>
<keyword evidence="1" id="KW-0472">Membrane</keyword>
<keyword evidence="3" id="KW-1185">Reference proteome</keyword>
<dbReference type="AlphaFoldDB" id="A0A137NQG9"/>
<dbReference type="PANTHER" id="PTHR35329">
    <property type="entry name" value="CHITIN SYNTHASE EXPORT CHAPERONE"/>
    <property type="match status" value="1"/>
</dbReference>
<dbReference type="Proteomes" id="UP000070444">
    <property type="component" value="Unassembled WGS sequence"/>
</dbReference>